<gene>
    <name evidence="1" type="ORF">GS4_08_00490</name>
</gene>
<dbReference type="Proteomes" id="UP000011666">
    <property type="component" value="Unassembled WGS sequence"/>
</dbReference>
<evidence type="ECO:0000313" key="2">
    <source>
        <dbReference type="Proteomes" id="UP000011666"/>
    </source>
</evidence>
<dbReference type="EMBL" id="BANX01000008">
    <property type="protein sequence ID" value="GAC67465.1"/>
    <property type="molecule type" value="Genomic_DNA"/>
</dbReference>
<dbReference type="eggNOG" id="ENOG5033BJJ">
    <property type="taxonomic scope" value="Bacteria"/>
</dbReference>
<sequence length="368" mass="41064">MRARVKTLRRMHTLSTDHVYVEAISEYERWTPAGERAEIWRNLDLLVVQLDSLDITYNDLRNALCPRQDKREACLMFDSEALAKTYGDYAYGASNFIVPLLPTQLNTAIRHGDLISENRRGDVGYLASTYPHLRLDGVGATEQIYCVHLSNLSPGTRDAIELGLRGTPGFIGVVDTTLQSPIKNLISGTLSANLLKAGSTYISAHYDEIEPKEGVYEGNWDLGTARTVSVFEVLFGQYLVYKIQRSSDGALSRNEALILTSLDASYSRKTSSKIDVSITDSKFDYLTSAKGVNLENMGLGHLTSDQLCSLVLDKVRHHYLYGLRLLENGDLLCSTLIELERAGSSSYRAEVGLRLEPDDDTFHITTFY</sequence>
<comment type="caution">
    <text evidence="1">The sequence shown here is derived from an EMBL/GenBank/DDBJ whole genome shotgun (WGS) entry which is preliminary data.</text>
</comment>
<name>M0QFT1_9ACTN</name>
<accession>M0QFT1</accession>
<organism evidence="1 2">
    <name type="scientific">Gordonia soli NBRC 108243</name>
    <dbReference type="NCBI Taxonomy" id="1223545"/>
    <lineage>
        <taxon>Bacteria</taxon>
        <taxon>Bacillati</taxon>
        <taxon>Actinomycetota</taxon>
        <taxon>Actinomycetes</taxon>
        <taxon>Mycobacteriales</taxon>
        <taxon>Gordoniaceae</taxon>
        <taxon>Gordonia</taxon>
    </lineage>
</organism>
<proteinExistence type="predicted"/>
<evidence type="ECO:0000313" key="1">
    <source>
        <dbReference type="EMBL" id="GAC67465.1"/>
    </source>
</evidence>
<dbReference type="AlphaFoldDB" id="M0QFT1"/>
<reference evidence="1 2" key="1">
    <citation type="submission" date="2013-01" db="EMBL/GenBank/DDBJ databases">
        <title>Whole genome shotgun sequence of Gordonia soli NBRC 108243.</title>
        <authorList>
            <person name="Isaki-Nakamura S."/>
            <person name="Hosoyama A."/>
            <person name="Tsuchikane K."/>
            <person name="Ando Y."/>
            <person name="Baba S."/>
            <person name="Ohji S."/>
            <person name="Hamada M."/>
            <person name="Tamura T."/>
            <person name="Yamazoe A."/>
            <person name="Yamazaki S."/>
            <person name="Fujita N."/>
        </authorList>
    </citation>
    <scope>NUCLEOTIDE SEQUENCE [LARGE SCALE GENOMIC DNA]</scope>
    <source>
        <strain evidence="1 2">NBRC 108243</strain>
    </source>
</reference>
<keyword evidence="2" id="KW-1185">Reference proteome</keyword>
<dbReference type="STRING" id="1223545.GS4_08_00490"/>
<protein>
    <submittedName>
        <fullName evidence="1">Uncharacterized protein</fullName>
    </submittedName>
</protein>